<dbReference type="Pfam" id="PF01094">
    <property type="entry name" value="ANF_receptor"/>
    <property type="match status" value="1"/>
</dbReference>
<accession>A0AAV7KSG7</accession>
<dbReference type="PRINTS" id="PR00248">
    <property type="entry name" value="GPCRMGR"/>
</dbReference>
<name>A0AAV7KSG7_PLEWA</name>
<evidence type="ECO:0000256" key="6">
    <source>
        <dbReference type="ARBA" id="ARBA00023040"/>
    </source>
</evidence>
<keyword evidence="7" id="KW-0472">Membrane</keyword>
<feature type="chain" id="PRO_5043473763" evidence="11">
    <location>
        <begin position="19"/>
        <end position="585"/>
    </location>
</feature>
<keyword evidence="4 11" id="KW-0732">Signal</keyword>
<evidence type="ECO:0000256" key="7">
    <source>
        <dbReference type="ARBA" id="ARBA00023136"/>
    </source>
</evidence>
<dbReference type="InterPro" id="IPR000068">
    <property type="entry name" value="GPCR_3_Ca_sens_rcpt-rel"/>
</dbReference>
<evidence type="ECO:0000256" key="2">
    <source>
        <dbReference type="ARBA" id="ARBA00022475"/>
    </source>
</evidence>
<keyword evidence="6" id="KW-0297">G-protein coupled receptor</keyword>
<dbReference type="Gene3D" id="3.40.50.2300">
    <property type="match status" value="2"/>
</dbReference>
<evidence type="ECO:0000256" key="5">
    <source>
        <dbReference type="ARBA" id="ARBA00022989"/>
    </source>
</evidence>
<keyword evidence="3" id="KW-0812">Transmembrane</keyword>
<dbReference type="FunFam" id="3.40.50.2300:FF:000475">
    <property type="entry name" value="Olfactory receptor C family, g2"/>
    <property type="match status" value="1"/>
</dbReference>
<keyword evidence="8" id="KW-0675">Receptor</keyword>
<dbReference type="InterPro" id="IPR000337">
    <property type="entry name" value="GPCR_3"/>
</dbReference>
<sequence length="585" mass="65287">MRGLAVGLLPLLLQPVLVHITAQRAPCSLRTSTEDAFTRDGDINIGAIFAVHFDNDYPRADYTRPPSQASCKTFVTRAFRYVQAVAFAVNEINQSPSILPNITLGFRVHDSCYDETKATKLAMCLLPGHKEQVPNFQCGSQAPLAAVIGDVYSSTTLAIARILGLHRYPQISHGAHLQVLSDKIQFPSFMRTMPNADTVSVGVSLLVKHFGWTWIGLLSLEKDTTQSTMLLVKQDILKTGACIAFWEEIPILYSTTKLRRLVEVLRKSSATVVVTICPEPYLLPFMEEAARKNITGVLWVATHVWASSSLLSVVDYSTVLTGTIGFAIRRGVLSGLKEFLYNLHPLRNPEDHFTKEFWEVAFSCTWPEGSTNSSSFTDEGYDRKQLCTGSENLLGLKSYVLEVNNFRLTNNVYNAIYATTHALHNLLSCLPGKGPFVNGTCATIHDFRPWQLLHYLRKVHFRNAEGDEVYFNENGNPPPRFDILNWQRQEDGYIQHVKVGTFDFSAPQGRQFIFNESALVWNKGVAQVPVSVCSASCLEGYRKAAREGQASCCYDCVPCSEQEISNHTGVQYLYLSQEGVQCVTE</sequence>
<dbReference type="PANTHER" id="PTHR24061:SF0">
    <property type="entry name" value="C-FAMILY ODORANT RECEPTOR OLFCT1"/>
    <property type="match status" value="1"/>
</dbReference>
<dbReference type="InterPro" id="IPR001828">
    <property type="entry name" value="ANF_lig-bd_rcpt"/>
</dbReference>
<evidence type="ECO:0000256" key="1">
    <source>
        <dbReference type="ARBA" id="ARBA00004651"/>
    </source>
</evidence>
<dbReference type="AlphaFoldDB" id="A0AAV7KSG7"/>
<dbReference type="InterPro" id="IPR038550">
    <property type="entry name" value="GPCR_3_9-Cys_sf"/>
</dbReference>
<proteinExistence type="predicted"/>
<dbReference type="InterPro" id="IPR028082">
    <property type="entry name" value="Peripla_BP_I"/>
</dbReference>
<feature type="signal peptide" evidence="11">
    <location>
        <begin position="1"/>
        <end position="18"/>
    </location>
</feature>
<evidence type="ECO:0000256" key="10">
    <source>
        <dbReference type="ARBA" id="ARBA00023224"/>
    </source>
</evidence>
<dbReference type="PANTHER" id="PTHR24061">
    <property type="entry name" value="CALCIUM-SENSING RECEPTOR-RELATED"/>
    <property type="match status" value="1"/>
</dbReference>
<dbReference type="GO" id="GO:0004930">
    <property type="term" value="F:G protein-coupled receptor activity"/>
    <property type="evidence" value="ECO:0007669"/>
    <property type="project" value="UniProtKB-KW"/>
</dbReference>
<organism evidence="14 15">
    <name type="scientific">Pleurodeles waltl</name>
    <name type="common">Iberian ribbed newt</name>
    <dbReference type="NCBI Taxonomy" id="8319"/>
    <lineage>
        <taxon>Eukaryota</taxon>
        <taxon>Metazoa</taxon>
        <taxon>Chordata</taxon>
        <taxon>Craniata</taxon>
        <taxon>Vertebrata</taxon>
        <taxon>Euteleostomi</taxon>
        <taxon>Amphibia</taxon>
        <taxon>Batrachia</taxon>
        <taxon>Caudata</taxon>
        <taxon>Salamandroidea</taxon>
        <taxon>Salamandridae</taxon>
        <taxon>Pleurodelinae</taxon>
        <taxon>Pleurodeles</taxon>
    </lineage>
</organism>
<feature type="domain" description="GPCR family 3 nine cysteines" evidence="13">
    <location>
        <begin position="528"/>
        <end position="568"/>
    </location>
</feature>
<keyword evidence="2" id="KW-1003">Cell membrane</keyword>
<dbReference type="InterPro" id="IPR011500">
    <property type="entry name" value="GPCR_3_9-Cys_dom"/>
</dbReference>
<protein>
    <submittedName>
        <fullName evidence="14">Uncharacterized protein</fullName>
    </submittedName>
</protein>
<evidence type="ECO:0000256" key="8">
    <source>
        <dbReference type="ARBA" id="ARBA00023170"/>
    </source>
</evidence>
<gene>
    <name evidence="14" type="ORF">NDU88_000051</name>
</gene>
<dbReference type="SUPFAM" id="SSF53822">
    <property type="entry name" value="Periplasmic binding protein-like I"/>
    <property type="match status" value="1"/>
</dbReference>
<evidence type="ECO:0000256" key="11">
    <source>
        <dbReference type="SAM" id="SignalP"/>
    </source>
</evidence>
<feature type="domain" description="Receptor ligand binding region" evidence="12">
    <location>
        <begin position="83"/>
        <end position="488"/>
    </location>
</feature>
<keyword evidence="9" id="KW-0325">Glycoprotein</keyword>
<evidence type="ECO:0000256" key="9">
    <source>
        <dbReference type="ARBA" id="ARBA00023180"/>
    </source>
</evidence>
<keyword evidence="15" id="KW-1185">Reference proteome</keyword>
<keyword evidence="10" id="KW-0807">Transducer</keyword>
<dbReference type="Gene3D" id="2.10.50.30">
    <property type="entry name" value="GPCR, family 3, nine cysteines domain"/>
    <property type="match status" value="1"/>
</dbReference>
<comment type="subcellular location">
    <subcellularLocation>
        <location evidence="1">Cell membrane</location>
        <topology evidence="1">Multi-pass membrane protein</topology>
    </subcellularLocation>
</comment>
<dbReference type="Pfam" id="PF07562">
    <property type="entry name" value="NCD3G"/>
    <property type="match status" value="1"/>
</dbReference>
<dbReference type="EMBL" id="JANPWB010000016">
    <property type="protein sequence ID" value="KAJ1079818.1"/>
    <property type="molecule type" value="Genomic_DNA"/>
</dbReference>
<evidence type="ECO:0000256" key="3">
    <source>
        <dbReference type="ARBA" id="ARBA00022692"/>
    </source>
</evidence>
<dbReference type="GO" id="GO:0005886">
    <property type="term" value="C:plasma membrane"/>
    <property type="evidence" value="ECO:0007669"/>
    <property type="project" value="UniProtKB-SubCell"/>
</dbReference>
<evidence type="ECO:0000259" key="12">
    <source>
        <dbReference type="Pfam" id="PF01094"/>
    </source>
</evidence>
<dbReference type="FunFam" id="3.40.50.2300:FF:000728">
    <property type="entry name" value="Uncharacterized protein"/>
    <property type="match status" value="1"/>
</dbReference>
<comment type="caution">
    <text evidence="14">The sequence shown here is derived from an EMBL/GenBank/DDBJ whole genome shotgun (WGS) entry which is preliminary data.</text>
</comment>
<dbReference type="FunFam" id="3.40.50.2300:FF:000016">
    <property type="entry name" value="Taste 1 receptor member 2"/>
    <property type="match status" value="1"/>
</dbReference>
<keyword evidence="5" id="KW-1133">Transmembrane helix</keyword>
<dbReference type="FunFam" id="2.10.50.30:FF:000007">
    <property type="entry name" value="Vomeronasal 2, receptor 82"/>
    <property type="match status" value="1"/>
</dbReference>
<reference evidence="14" key="1">
    <citation type="journal article" date="2022" name="bioRxiv">
        <title>Sequencing and chromosome-scale assembly of the giantPleurodeles waltlgenome.</title>
        <authorList>
            <person name="Brown T."/>
            <person name="Elewa A."/>
            <person name="Iarovenko S."/>
            <person name="Subramanian E."/>
            <person name="Araus A.J."/>
            <person name="Petzold A."/>
            <person name="Susuki M."/>
            <person name="Suzuki K.-i.T."/>
            <person name="Hayashi T."/>
            <person name="Toyoda A."/>
            <person name="Oliveira C."/>
            <person name="Osipova E."/>
            <person name="Leigh N.D."/>
            <person name="Simon A."/>
            <person name="Yun M.H."/>
        </authorList>
    </citation>
    <scope>NUCLEOTIDE SEQUENCE</scope>
    <source>
        <strain evidence="14">20211129_DDA</strain>
        <tissue evidence="14">Liver</tissue>
    </source>
</reference>
<dbReference type="Proteomes" id="UP001066276">
    <property type="component" value="Chromosome 12"/>
</dbReference>
<evidence type="ECO:0000313" key="15">
    <source>
        <dbReference type="Proteomes" id="UP001066276"/>
    </source>
</evidence>
<evidence type="ECO:0000256" key="4">
    <source>
        <dbReference type="ARBA" id="ARBA00022729"/>
    </source>
</evidence>
<evidence type="ECO:0000313" key="14">
    <source>
        <dbReference type="EMBL" id="KAJ1079818.1"/>
    </source>
</evidence>
<evidence type="ECO:0000259" key="13">
    <source>
        <dbReference type="Pfam" id="PF07562"/>
    </source>
</evidence>
<dbReference type="PRINTS" id="PR00592">
    <property type="entry name" value="CASENSINGR"/>
</dbReference>